<dbReference type="PANTHER" id="PTHR34265">
    <property type="entry name" value="TYPE III PANTOTHENATE KINASE"/>
    <property type="match status" value="1"/>
</dbReference>
<comment type="subunit">
    <text evidence="5 16">Homodimer.</text>
</comment>
<accession>A0ABV8AQY0</accession>
<keyword evidence="7 16" id="KW-0963">Cytoplasm</keyword>
<dbReference type="RefSeq" id="WP_377905151.1">
    <property type="nucleotide sequence ID" value="NZ_JBHRZS010000006.1"/>
</dbReference>
<dbReference type="Pfam" id="PF03309">
    <property type="entry name" value="Pan_kinase"/>
    <property type="match status" value="1"/>
</dbReference>
<evidence type="ECO:0000256" key="9">
    <source>
        <dbReference type="ARBA" id="ARBA00022741"/>
    </source>
</evidence>
<evidence type="ECO:0000313" key="17">
    <source>
        <dbReference type="EMBL" id="MFC3880100.1"/>
    </source>
</evidence>
<evidence type="ECO:0000256" key="4">
    <source>
        <dbReference type="ARBA" id="ARBA00005225"/>
    </source>
</evidence>
<evidence type="ECO:0000256" key="7">
    <source>
        <dbReference type="ARBA" id="ARBA00022490"/>
    </source>
</evidence>
<sequence>MPNLCIDIGNSRIKSALFEGEDLLVESTFGSLENAIESWILMDFDACIVSSVRYSREVLHVQLPFEHLFLDHQTPTPLKNEYQSQSTLGLDRLAGAVGAWSRAGGGSVLAIDLGTCITFDWVDGNATYQGGAISPGLRLRAESMHSLTANLPLVALDAPVTFRVGKTTVDCMKTGIWQGIVYEVMGQIDSYRQEFPEIKAFISGGDSHFFDSLAKDHIFVVPNLVLVGLNCILNHNVE</sequence>
<evidence type="ECO:0000256" key="1">
    <source>
        <dbReference type="ARBA" id="ARBA00001206"/>
    </source>
</evidence>
<dbReference type="PANTHER" id="PTHR34265:SF1">
    <property type="entry name" value="TYPE III PANTOTHENATE KINASE"/>
    <property type="match status" value="1"/>
</dbReference>
<evidence type="ECO:0000256" key="2">
    <source>
        <dbReference type="ARBA" id="ARBA00001958"/>
    </source>
</evidence>
<dbReference type="GO" id="GO:0004594">
    <property type="term" value="F:pantothenate kinase activity"/>
    <property type="evidence" value="ECO:0007669"/>
    <property type="project" value="UniProtKB-EC"/>
</dbReference>
<evidence type="ECO:0000256" key="5">
    <source>
        <dbReference type="ARBA" id="ARBA00011738"/>
    </source>
</evidence>
<reference evidence="18" key="1">
    <citation type="journal article" date="2019" name="Int. J. Syst. Evol. Microbiol.">
        <title>The Global Catalogue of Microorganisms (GCM) 10K type strain sequencing project: providing services to taxonomists for standard genome sequencing and annotation.</title>
        <authorList>
            <consortium name="The Broad Institute Genomics Platform"/>
            <consortium name="The Broad Institute Genome Sequencing Center for Infectious Disease"/>
            <person name="Wu L."/>
            <person name="Ma J."/>
        </authorList>
    </citation>
    <scope>NUCLEOTIDE SEQUENCE [LARGE SCALE GENOMIC DNA]</scope>
    <source>
        <strain evidence="18">CCUG 60523</strain>
    </source>
</reference>
<dbReference type="Gene3D" id="3.30.420.40">
    <property type="match status" value="1"/>
</dbReference>
<evidence type="ECO:0000256" key="8">
    <source>
        <dbReference type="ARBA" id="ARBA00022679"/>
    </source>
</evidence>
<keyword evidence="12 16" id="KW-0630">Potassium</keyword>
<protein>
    <recommendedName>
        <fullName evidence="15 16">Type III pantothenate kinase</fullName>
        <ecNumber evidence="6 16">2.7.1.33</ecNumber>
    </recommendedName>
    <alternativeName>
        <fullName evidence="16">PanK-III</fullName>
    </alternativeName>
    <alternativeName>
        <fullName evidence="16">Pantothenic acid kinase</fullName>
    </alternativeName>
</protein>
<dbReference type="InterPro" id="IPR043129">
    <property type="entry name" value="ATPase_NBD"/>
</dbReference>
<comment type="cofactor">
    <cofactor evidence="2">
        <name>K(+)</name>
        <dbReference type="ChEBI" id="CHEBI:29103"/>
    </cofactor>
</comment>
<evidence type="ECO:0000256" key="16">
    <source>
        <dbReference type="HAMAP-Rule" id="MF_01274"/>
    </source>
</evidence>
<keyword evidence="8 16" id="KW-0808">Transferase</keyword>
<proteinExistence type="inferred from homology"/>
<keyword evidence="10 16" id="KW-0418">Kinase</keyword>
<feature type="binding site" evidence="16">
    <location>
        <begin position="89"/>
        <end position="92"/>
    </location>
    <ligand>
        <name>substrate</name>
    </ligand>
</feature>
<evidence type="ECO:0000256" key="12">
    <source>
        <dbReference type="ARBA" id="ARBA00022958"/>
    </source>
</evidence>
<feature type="binding site" evidence="16">
    <location>
        <position position="112"/>
    </location>
    <ligand>
        <name>K(+)</name>
        <dbReference type="ChEBI" id="CHEBI:29103"/>
    </ligand>
</feature>
<name>A0ABV8AQY0_9BACT</name>
<organism evidence="17 18">
    <name type="scientific">Algoriphagus namhaensis</name>
    <dbReference type="NCBI Taxonomy" id="915353"/>
    <lineage>
        <taxon>Bacteria</taxon>
        <taxon>Pseudomonadati</taxon>
        <taxon>Bacteroidota</taxon>
        <taxon>Cytophagia</taxon>
        <taxon>Cytophagales</taxon>
        <taxon>Cyclobacteriaceae</taxon>
        <taxon>Algoriphagus</taxon>
    </lineage>
</organism>
<dbReference type="NCBIfam" id="TIGR00671">
    <property type="entry name" value="baf"/>
    <property type="match status" value="1"/>
</dbReference>
<comment type="pathway">
    <text evidence="4 16">Cofactor biosynthesis; coenzyme A biosynthesis; CoA from (R)-pantothenate: step 1/5.</text>
</comment>
<keyword evidence="13 16" id="KW-0173">Coenzyme A biosynthesis</keyword>
<evidence type="ECO:0000256" key="14">
    <source>
        <dbReference type="ARBA" id="ARBA00038036"/>
    </source>
</evidence>
<feature type="binding site" evidence="16">
    <location>
        <position position="115"/>
    </location>
    <ligand>
        <name>ATP</name>
        <dbReference type="ChEBI" id="CHEBI:30616"/>
    </ligand>
</feature>
<evidence type="ECO:0000256" key="15">
    <source>
        <dbReference type="ARBA" id="ARBA00040883"/>
    </source>
</evidence>
<comment type="caution">
    <text evidence="17">The sequence shown here is derived from an EMBL/GenBank/DDBJ whole genome shotgun (WGS) entry which is preliminary data.</text>
</comment>
<dbReference type="SUPFAM" id="SSF53067">
    <property type="entry name" value="Actin-like ATPase domain"/>
    <property type="match status" value="2"/>
</dbReference>
<evidence type="ECO:0000256" key="11">
    <source>
        <dbReference type="ARBA" id="ARBA00022840"/>
    </source>
</evidence>
<dbReference type="EMBL" id="JBHRZS010000006">
    <property type="protein sequence ID" value="MFC3880100.1"/>
    <property type="molecule type" value="Genomic_DNA"/>
</dbReference>
<feature type="binding site" evidence="16">
    <location>
        <position position="168"/>
    </location>
    <ligand>
        <name>substrate</name>
    </ligand>
</feature>
<evidence type="ECO:0000256" key="6">
    <source>
        <dbReference type="ARBA" id="ARBA00012102"/>
    </source>
</evidence>
<gene>
    <name evidence="16" type="primary">coaX</name>
    <name evidence="17" type="ORF">ACFOSV_07930</name>
</gene>
<keyword evidence="11 16" id="KW-0067">ATP-binding</keyword>
<feature type="active site" description="Proton acceptor" evidence="16">
    <location>
        <position position="91"/>
    </location>
</feature>
<dbReference type="EC" id="2.7.1.33" evidence="6 16"/>
<keyword evidence="9 16" id="KW-0547">Nucleotide-binding</keyword>
<keyword evidence="16" id="KW-0479">Metal-binding</keyword>
<feature type="binding site" evidence="16">
    <location>
        <begin position="7"/>
        <end position="14"/>
    </location>
    <ligand>
        <name>ATP</name>
        <dbReference type="ChEBI" id="CHEBI:30616"/>
    </ligand>
</feature>
<feature type="binding site" evidence="16">
    <location>
        <position position="82"/>
    </location>
    <ligand>
        <name>substrate</name>
    </ligand>
</feature>
<comment type="function">
    <text evidence="16">Catalyzes the phosphorylation of pantothenate (Pan), the first step in CoA biosynthesis.</text>
</comment>
<dbReference type="InterPro" id="IPR004619">
    <property type="entry name" value="Type_III_PanK"/>
</dbReference>
<comment type="catalytic activity">
    <reaction evidence="1 16">
        <text>(R)-pantothenate + ATP = (R)-4'-phosphopantothenate + ADP + H(+)</text>
        <dbReference type="Rhea" id="RHEA:16373"/>
        <dbReference type="ChEBI" id="CHEBI:10986"/>
        <dbReference type="ChEBI" id="CHEBI:15378"/>
        <dbReference type="ChEBI" id="CHEBI:29032"/>
        <dbReference type="ChEBI" id="CHEBI:30616"/>
        <dbReference type="ChEBI" id="CHEBI:456216"/>
        <dbReference type="EC" id="2.7.1.33"/>
    </reaction>
</comment>
<dbReference type="HAMAP" id="MF_01274">
    <property type="entry name" value="Pantothen_kinase_3"/>
    <property type="match status" value="1"/>
</dbReference>
<evidence type="ECO:0000313" key="18">
    <source>
        <dbReference type="Proteomes" id="UP001595805"/>
    </source>
</evidence>
<comment type="subcellular location">
    <subcellularLocation>
        <location evidence="3 16">Cytoplasm</location>
    </subcellularLocation>
</comment>
<comment type="similarity">
    <text evidence="14 16">Belongs to the type III pantothenate kinase family.</text>
</comment>
<evidence type="ECO:0000256" key="13">
    <source>
        <dbReference type="ARBA" id="ARBA00022993"/>
    </source>
</evidence>
<dbReference type="Proteomes" id="UP001595805">
    <property type="component" value="Unassembled WGS sequence"/>
</dbReference>
<evidence type="ECO:0000256" key="3">
    <source>
        <dbReference type="ARBA" id="ARBA00004496"/>
    </source>
</evidence>
<comment type="cofactor">
    <cofactor evidence="16">
        <name>NH4(+)</name>
        <dbReference type="ChEBI" id="CHEBI:28938"/>
    </cofactor>
    <cofactor evidence="16">
        <name>K(+)</name>
        <dbReference type="ChEBI" id="CHEBI:29103"/>
    </cofactor>
    <text evidence="16">A monovalent cation. Ammonium or potassium.</text>
</comment>
<dbReference type="CDD" id="cd24015">
    <property type="entry name" value="ASKHA_NBD_PanK-III"/>
    <property type="match status" value="1"/>
</dbReference>
<keyword evidence="18" id="KW-1185">Reference proteome</keyword>
<evidence type="ECO:0000256" key="10">
    <source>
        <dbReference type="ARBA" id="ARBA00022777"/>
    </source>
</evidence>